<accession>A0A6C2U5U9</accession>
<name>A0A6C2U5U9_PONDE</name>
<gene>
    <name evidence="4" type="primary">bglA_3</name>
    <name evidence="4" type="ORF">PDESU_04041</name>
</gene>
<dbReference type="Gene3D" id="2.60.120.200">
    <property type="match status" value="1"/>
</dbReference>
<dbReference type="InterPro" id="IPR050546">
    <property type="entry name" value="Glycosyl_Hydrlase_16"/>
</dbReference>
<dbReference type="GO" id="GO:0005975">
    <property type="term" value="P:carbohydrate metabolic process"/>
    <property type="evidence" value="ECO:0007669"/>
    <property type="project" value="InterPro"/>
</dbReference>
<dbReference type="PROSITE" id="PS51762">
    <property type="entry name" value="GH16_2"/>
    <property type="match status" value="1"/>
</dbReference>
<evidence type="ECO:0000259" key="3">
    <source>
        <dbReference type="PROSITE" id="PS51762"/>
    </source>
</evidence>
<dbReference type="InterPro" id="IPR013320">
    <property type="entry name" value="ConA-like_dom_sf"/>
</dbReference>
<dbReference type="EMBL" id="CAAHFG010000002">
    <property type="protein sequence ID" value="VGO15458.1"/>
    <property type="molecule type" value="Genomic_DNA"/>
</dbReference>
<feature type="domain" description="GH16" evidence="3">
    <location>
        <begin position="12"/>
        <end position="279"/>
    </location>
</feature>
<evidence type="ECO:0000256" key="1">
    <source>
        <dbReference type="ARBA" id="ARBA00006865"/>
    </source>
</evidence>
<dbReference type="Pfam" id="PF00722">
    <property type="entry name" value="Glyco_hydro_16"/>
    <property type="match status" value="1"/>
</dbReference>
<evidence type="ECO:0000313" key="4">
    <source>
        <dbReference type="EMBL" id="VGO15458.1"/>
    </source>
</evidence>
<reference evidence="4 5" key="1">
    <citation type="submission" date="2019-04" db="EMBL/GenBank/DDBJ databases">
        <authorList>
            <person name="Van Vliet M D."/>
        </authorList>
    </citation>
    <scope>NUCLEOTIDE SEQUENCE [LARGE SCALE GENOMIC DNA]</scope>
    <source>
        <strain evidence="4 5">F1</strain>
    </source>
</reference>
<feature type="signal peptide" evidence="2">
    <location>
        <begin position="1"/>
        <end position="22"/>
    </location>
</feature>
<sequence length="285" mass="32784">MGMKITTFMCLASTLLAPVSQGAPGGYALVWADEFNVDGRPDPANWTYEHGHSRNHEAQWYQPENAWCTNGFLVIEARRERVPNPGHKPGSKDWRKQWDHANYTSACLITRGLHSWQYGRFEMRAKIDTRAGLWPAFWTLGNEGDWPTNGEVDIMEYYQDKLLANVIWGAVPYSPPKHKSVKTPLAKLGEGWADDFHLWRMDWDEEHIRLYVDDRLLNETKTDATRNPGKGRIEHPFGQPHYILLNLAIHGTCGGDPAATEFPARFEVDYVRVYQKQNKDHPETH</sequence>
<keyword evidence="5" id="KW-1185">Reference proteome</keyword>
<dbReference type="PANTHER" id="PTHR10963:SF55">
    <property type="entry name" value="GLYCOSIDE HYDROLASE FAMILY 16 PROTEIN"/>
    <property type="match status" value="1"/>
</dbReference>
<keyword evidence="2" id="KW-0732">Signal</keyword>
<dbReference type="AlphaFoldDB" id="A0A6C2U5U9"/>
<organism evidence="4 5">
    <name type="scientific">Pontiella desulfatans</name>
    <dbReference type="NCBI Taxonomy" id="2750659"/>
    <lineage>
        <taxon>Bacteria</taxon>
        <taxon>Pseudomonadati</taxon>
        <taxon>Kiritimatiellota</taxon>
        <taxon>Kiritimatiellia</taxon>
        <taxon>Kiritimatiellales</taxon>
        <taxon>Pontiellaceae</taxon>
        <taxon>Pontiella</taxon>
    </lineage>
</organism>
<dbReference type="PANTHER" id="PTHR10963">
    <property type="entry name" value="GLYCOSYL HYDROLASE-RELATED"/>
    <property type="match status" value="1"/>
</dbReference>
<dbReference type="InterPro" id="IPR000757">
    <property type="entry name" value="Beta-glucanase-like"/>
</dbReference>
<dbReference type="Proteomes" id="UP000366872">
    <property type="component" value="Unassembled WGS sequence"/>
</dbReference>
<comment type="similarity">
    <text evidence="1">Belongs to the glycosyl hydrolase 16 family.</text>
</comment>
<evidence type="ECO:0000313" key="5">
    <source>
        <dbReference type="Proteomes" id="UP000366872"/>
    </source>
</evidence>
<feature type="chain" id="PRO_5025400152" evidence="2">
    <location>
        <begin position="23"/>
        <end position="285"/>
    </location>
</feature>
<proteinExistence type="inferred from homology"/>
<evidence type="ECO:0000256" key="2">
    <source>
        <dbReference type="SAM" id="SignalP"/>
    </source>
</evidence>
<dbReference type="SUPFAM" id="SSF49899">
    <property type="entry name" value="Concanavalin A-like lectins/glucanases"/>
    <property type="match status" value="1"/>
</dbReference>
<protein>
    <submittedName>
        <fullName evidence="4">Beta-glucanase</fullName>
    </submittedName>
</protein>
<dbReference type="CDD" id="cd08023">
    <property type="entry name" value="GH16_laminarinase_like"/>
    <property type="match status" value="1"/>
</dbReference>
<dbReference type="GO" id="GO:0004553">
    <property type="term" value="F:hydrolase activity, hydrolyzing O-glycosyl compounds"/>
    <property type="evidence" value="ECO:0007669"/>
    <property type="project" value="InterPro"/>
</dbReference>